<reference evidence="1 2" key="1">
    <citation type="submission" date="2015-01" db="EMBL/GenBank/DDBJ databases">
        <title>Evolution of Trichinella species and genotypes.</title>
        <authorList>
            <person name="Korhonen P.K."/>
            <person name="Edoardo P."/>
            <person name="Giuseppe L.R."/>
            <person name="Gasser R.B."/>
        </authorList>
    </citation>
    <scope>NUCLEOTIDE SEQUENCE [LARGE SCALE GENOMIC DNA]</scope>
    <source>
        <strain evidence="1">ISS120</strain>
    </source>
</reference>
<dbReference type="EMBL" id="JYDI01000377">
    <property type="protein sequence ID" value="KRY45320.1"/>
    <property type="molecule type" value="Genomic_DNA"/>
</dbReference>
<evidence type="ECO:0000313" key="1">
    <source>
        <dbReference type="EMBL" id="KRY45320.1"/>
    </source>
</evidence>
<organism evidence="1 2">
    <name type="scientific">Trichinella britovi</name>
    <name type="common">Parasitic roundworm</name>
    <dbReference type="NCBI Taxonomy" id="45882"/>
    <lineage>
        <taxon>Eukaryota</taxon>
        <taxon>Metazoa</taxon>
        <taxon>Ecdysozoa</taxon>
        <taxon>Nematoda</taxon>
        <taxon>Enoplea</taxon>
        <taxon>Dorylaimia</taxon>
        <taxon>Trichinellida</taxon>
        <taxon>Trichinellidae</taxon>
        <taxon>Trichinella</taxon>
    </lineage>
</organism>
<name>A0A0V1C8C8_TRIBR</name>
<keyword evidence="2" id="KW-1185">Reference proteome</keyword>
<protein>
    <submittedName>
        <fullName evidence="1">Uncharacterized protein</fullName>
    </submittedName>
</protein>
<dbReference type="Proteomes" id="UP000054653">
    <property type="component" value="Unassembled WGS sequence"/>
</dbReference>
<proteinExistence type="predicted"/>
<sequence>MQPCIDWPATSTIPQRAFEATRDSIETASRNDSCKVLQRRSHSSVATVSQQWITTVVGQDRSLQIAEMGEGRLTIQWNRVRRVEHGGHQFHHGIGLHAHVGVLQSHGQSLRFCAYRLVADRKDTNVAEAKTFRPTTIRLKKRWSPRTFSQLNRPLKALRYTCVAILNGLGLQSQTNRCADWEQAVNAPHWLMLTLVTTRTVDHQRQGFNFCFDQRRYQKIPQADCRQKSYRNCGCNHPSHPLSHNGQLRVSDRHTSQVSLTATRDSVETAIRNDSCKVLQRRSHSSVATVSQQWTTTVVGQATPQAMPQAIFQKFRNFSKIAPGVALRLRPRANKNLHIPPGYASGVLLHHICPQGRFMQIFNPLGATPQAMPQAIFRKFRNFSKIAPGVALRLRPRANKNLHIPSGYASGVLLHHICPQGRFMQIFNPLGATPQAMPQAIFRKFRNFSIAPGVALRANKNLHITLRA</sequence>
<comment type="caution">
    <text evidence="1">The sequence shown here is derived from an EMBL/GenBank/DDBJ whole genome shotgun (WGS) entry which is preliminary data.</text>
</comment>
<gene>
    <name evidence="1" type="ORF">T03_3498</name>
</gene>
<dbReference type="AlphaFoldDB" id="A0A0V1C8C8"/>
<evidence type="ECO:0000313" key="2">
    <source>
        <dbReference type="Proteomes" id="UP000054653"/>
    </source>
</evidence>
<accession>A0A0V1C8C8</accession>